<feature type="transmembrane region" description="Helical" evidence="1">
    <location>
        <begin position="226"/>
        <end position="246"/>
    </location>
</feature>
<keyword evidence="1" id="KW-0812">Transmembrane</keyword>
<feature type="transmembrane region" description="Helical" evidence="1">
    <location>
        <begin position="356"/>
        <end position="373"/>
    </location>
</feature>
<feature type="transmembrane region" description="Helical" evidence="1">
    <location>
        <begin position="310"/>
        <end position="326"/>
    </location>
</feature>
<feature type="transmembrane region" description="Helical" evidence="1">
    <location>
        <begin position="133"/>
        <end position="150"/>
    </location>
</feature>
<feature type="transmembrane region" description="Helical" evidence="1">
    <location>
        <begin position="279"/>
        <end position="298"/>
    </location>
</feature>
<proteinExistence type="predicted"/>
<protein>
    <recommendedName>
        <fullName evidence="4">Glycosyltransferase RgtA/B/C/D-like domain-containing protein</fullName>
    </recommendedName>
</protein>
<comment type="caution">
    <text evidence="2">The sequence shown here is derived from an EMBL/GenBank/DDBJ whole genome shotgun (WGS) entry which is preliminary data.</text>
</comment>
<dbReference type="EMBL" id="MGFJ01000015">
    <property type="protein sequence ID" value="OGM02746.1"/>
    <property type="molecule type" value="Genomic_DNA"/>
</dbReference>
<gene>
    <name evidence="2" type="ORF">A2115_02155</name>
</gene>
<feature type="transmembrane region" description="Helical" evidence="1">
    <location>
        <begin position="42"/>
        <end position="65"/>
    </location>
</feature>
<evidence type="ECO:0008006" key="4">
    <source>
        <dbReference type="Google" id="ProtNLM"/>
    </source>
</evidence>
<dbReference type="AlphaFoldDB" id="A0A1F7WIU3"/>
<evidence type="ECO:0000313" key="2">
    <source>
        <dbReference type="EMBL" id="OGM02746.1"/>
    </source>
</evidence>
<organism evidence="2 3">
    <name type="scientific">Candidatus Woesebacteria bacterium GWA1_41_8</name>
    <dbReference type="NCBI Taxonomy" id="1802471"/>
    <lineage>
        <taxon>Bacteria</taxon>
        <taxon>Candidatus Woeseibacteriota</taxon>
    </lineage>
</organism>
<feature type="transmembrane region" description="Helical" evidence="1">
    <location>
        <begin position="332"/>
        <end position="349"/>
    </location>
</feature>
<evidence type="ECO:0000313" key="3">
    <source>
        <dbReference type="Proteomes" id="UP000176198"/>
    </source>
</evidence>
<keyword evidence="1" id="KW-0472">Membrane</keyword>
<reference evidence="2 3" key="1">
    <citation type="journal article" date="2016" name="Nat. Commun.">
        <title>Thousands of microbial genomes shed light on interconnected biogeochemical processes in an aquifer system.</title>
        <authorList>
            <person name="Anantharaman K."/>
            <person name="Brown C.T."/>
            <person name="Hug L.A."/>
            <person name="Sharon I."/>
            <person name="Castelle C.J."/>
            <person name="Probst A.J."/>
            <person name="Thomas B.C."/>
            <person name="Singh A."/>
            <person name="Wilkins M.J."/>
            <person name="Karaoz U."/>
            <person name="Brodie E.L."/>
            <person name="Williams K.H."/>
            <person name="Hubbard S.S."/>
            <person name="Banfield J.F."/>
        </authorList>
    </citation>
    <scope>NUCLEOTIDE SEQUENCE [LARGE SCALE GENOMIC DNA]</scope>
</reference>
<feature type="transmembrane region" description="Helical" evidence="1">
    <location>
        <begin position="103"/>
        <end position="121"/>
    </location>
</feature>
<feature type="transmembrane region" description="Helical" evidence="1">
    <location>
        <begin position="77"/>
        <end position="97"/>
    </location>
</feature>
<dbReference type="STRING" id="1802471.A2115_02155"/>
<feature type="transmembrane region" description="Helical" evidence="1">
    <location>
        <begin position="181"/>
        <end position="206"/>
    </location>
</feature>
<sequence length="386" mass="44492">MRAQFKTFSKILLITLIPTLLVWLPFFFRLKSFWYIPLPQEGMATIVANYDGPLYIVVAKSLYNIAKIQNFPFTLPAVYYAAHFPLYPIAITLSSFLVGNFPYSMLVVTVLSSILAIYFFMKLVGEYVEKKDVLWMAFVFSIFPARWLIVRSVGSPEPLFIAGIIASVYYFKKEKYWAAGIWGAIAQLTKSPGMLLFISYLAIIFLPKIKKAATTDFSHWVKSIKVAKYLPLLLMPISLFGIFYLYKLTYGDFFAYFHSGDNIHLFFPPFQIFNYSADWVGTFWLEEIIFIYLFGFLGIQKLIQKKDVELSWISAIFFASTLFVAHRDLLRYSLPILPFILISFSDSIVKKEFKSALLLLIIPIYLFALAYISQNVMPVSDWASLL</sequence>
<keyword evidence="1" id="KW-1133">Transmembrane helix</keyword>
<evidence type="ECO:0000256" key="1">
    <source>
        <dbReference type="SAM" id="Phobius"/>
    </source>
</evidence>
<dbReference type="Proteomes" id="UP000176198">
    <property type="component" value="Unassembled WGS sequence"/>
</dbReference>
<accession>A0A1F7WIU3</accession>
<name>A0A1F7WIU3_9BACT</name>
<feature type="transmembrane region" description="Helical" evidence="1">
    <location>
        <begin position="12"/>
        <end position="30"/>
    </location>
</feature>